<comment type="caution">
    <text evidence="1">The sequence shown here is derived from an EMBL/GenBank/DDBJ whole genome shotgun (WGS) entry which is preliminary data.</text>
</comment>
<gene>
    <name evidence="1" type="ORF">M6B38_392580</name>
</gene>
<keyword evidence="2" id="KW-1185">Reference proteome</keyword>
<evidence type="ECO:0000313" key="1">
    <source>
        <dbReference type="EMBL" id="KAJ6821285.1"/>
    </source>
</evidence>
<evidence type="ECO:0000313" key="2">
    <source>
        <dbReference type="Proteomes" id="UP001140949"/>
    </source>
</evidence>
<dbReference type="AlphaFoldDB" id="A0AAX6FYW7"/>
<organism evidence="1 2">
    <name type="scientific">Iris pallida</name>
    <name type="common">Sweet iris</name>
    <dbReference type="NCBI Taxonomy" id="29817"/>
    <lineage>
        <taxon>Eukaryota</taxon>
        <taxon>Viridiplantae</taxon>
        <taxon>Streptophyta</taxon>
        <taxon>Embryophyta</taxon>
        <taxon>Tracheophyta</taxon>
        <taxon>Spermatophyta</taxon>
        <taxon>Magnoliopsida</taxon>
        <taxon>Liliopsida</taxon>
        <taxon>Asparagales</taxon>
        <taxon>Iridaceae</taxon>
        <taxon>Iridoideae</taxon>
        <taxon>Irideae</taxon>
        <taxon>Iris</taxon>
    </lineage>
</organism>
<dbReference type="EMBL" id="JANAVB010024999">
    <property type="protein sequence ID" value="KAJ6821285.1"/>
    <property type="molecule type" value="Genomic_DNA"/>
</dbReference>
<proteinExistence type="predicted"/>
<reference evidence="1" key="2">
    <citation type="submission" date="2023-04" db="EMBL/GenBank/DDBJ databases">
        <authorList>
            <person name="Bruccoleri R.E."/>
            <person name="Oakeley E.J."/>
            <person name="Faust A.-M."/>
            <person name="Dessus-Babus S."/>
            <person name="Altorfer M."/>
            <person name="Burckhardt D."/>
            <person name="Oertli M."/>
            <person name="Naumann U."/>
            <person name="Petersen F."/>
            <person name="Wong J."/>
        </authorList>
    </citation>
    <scope>NUCLEOTIDE SEQUENCE</scope>
    <source>
        <strain evidence="1">GSM-AAB239-AS_SAM_17_03QT</strain>
        <tissue evidence="1">Leaf</tissue>
    </source>
</reference>
<reference evidence="1" key="1">
    <citation type="journal article" date="2023" name="GigaByte">
        <title>Genome assembly of the bearded iris, Iris pallida Lam.</title>
        <authorList>
            <person name="Bruccoleri R.E."/>
            <person name="Oakeley E.J."/>
            <person name="Faust A.M.E."/>
            <person name="Altorfer M."/>
            <person name="Dessus-Babus S."/>
            <person name="Burckhardt D."/>
            <person name="Oertli M."/>
            <person name="Naumann U."/>
            <person name="Petersen F."/>
            <person name="Wong J."/>
        </authorList>
    </citation>
    <scope>NUCLEOTIDE SEQUENCE</scope>
    <source>
        <strain evidence="1">GSM-AAB239-AS_SAM_17_03QT</strain>
    </source>
</reference>
<name>A0AAX6FYW7_IRIPA</name>
<sequence length="91" mass="9436">MPACGEALGGGPAASTRWWKTGSGELADWAGGQRGFHRVVAVAFEGGEAVALFSDGIGGGEGDFGGRCAGGAGVGRRKEDEQWRWRRLTRG</sequence>
<accession>A0AAX6FYW7</accession>
<protein>
    <submittedName>
        <fullName evidence="1">Formin-like protein 5</fullName>
    </submittedName>
</protein>
<dbReference type="Proteomes" id="UP001140949">
    <property type="component" value="Unassembled WGS sequence"/>
</dbReference>